<evidence type="ECO:0000256" key="6">
    <source>
        <dbReference type="RuleBase" id="RU000356"/>
    </source>
</evidence>
<reference evidence="8" key="1">
    <citation type="submission" date="2020-06" db="EMBL/GenBank/DDBJ databases">
        <authorList>
            <consortium name="Plant Systems Biology data submission"/>
        </authorList>
    </citation>
    <scope>NUCLEOTIDE SEQUENCE</scope>
    <source>
        <strain evidence="8">D6</strain>
    </source>
</reference>
<dbReference type="AlphaFoldDB" id="A0A9N8HZ21"/>
<keyword evidence="5" id="KW-0408">Iron</keyword>
<sequence>MSLRNRNVATLEGFVGDNYFDLVTDVSETWERIKQSPHYKEDFGVALFTRMFEAAPDVWVHFPWGLEGHNHHLLESPHLAAVARQFTKMLDRAIEMLGPDLQLVENQLQWLGVSHAYLGLTPVHYTLIGQALMATLESKLGAGSGHPRKFTRRHKDSWNTIYSFISTSMIQGAFLDLKRVSSVSKIGTH</sequence>
<dbReference type="CDD" id="cd01040">
    <property type="entry name" value="Mb-like"/>
    <property type="match status" value="1"/>
</dbReference>
<evidence type="ECO:0000256" key="2">
    <source>
        <dbReference type="ARBA" id="ARBA00022617"/>
    </source>
</evidence>
<dbReference type="GO" id="GO:0020037">
    <property type="term" value="F:heme binding"/>
    <property type="evidence" value="ECO:0007669"/>
    <property type="project" value="InterPro"/>
</dbReference>
<name>A0A9N8HZ21_9STRA</name>
<comment type="caution">
    <text evidence="8">The sequence shown here is derived from an EMBL/GenBank/DDBJ whole genome shotgun (WGS) entry which is preliminary data.</text>
</comment>
<evidence type="ECO:0000313" key="8">
    <source>
        <dbReference type="EMBL" id="CAB9530982.1"/>
    </source>
</evidence>
<dbReference type="GO" id="GO:0046872">
    <property type="term" value="F:metal ion binding"/>
    <property type="evidence" value="ECO:0007669"/>
    <property type="project" value="UniProtKB-KW"/>
</dbReference>
<evidence type="ECO:0000256" key="3">
    <source>
        <dbReference type="ARBA" id="ARBA00022621"/>
    </source>
</evidence>
<dbReference type="Gene3D" id="1.10.490.10">
    <property type="entry name" value="Globins"/>
    <property type="match status" value="1"/>
</dbReference>
<keyword evidence="2 6" id="KW-0349">Heme</keyword>
<dbReference type="OrthoDB" id="436496at2759"/>
<evidence type="ECO:0000256" key="5">
    <source>
        <dbReference type="ARBA" id="ARBA00023004"/>
    </source>
</evidence>
<dbReference type="InterPro" id="IPR009050">
    <property type="entry name" value="Globin-like_sf"/>
</dbReference>
<dbReference type="SUPFAM" id="SSF46458">
    <property type="entry name" value="Globin-like"/>
    <property type="match status" value="1"/>
</dbReference>
<proteinExistence type="inferred from homology"/>
<evidence type="ECO:0000256" key="1">
    <source>
        <dbReference type="ARBA" id="ARBA00022448"/>
    </source>
</evidence>
<evidence type="ECO:0000256" key="4">
    <source>
        <dbReference type="ARBA" id="ARBA00022723"/>
    </source>
</evidence>
<dbReference type="InterPro" id="IPR044399">
    <property type="entry name" value="Mb-like_M"/>
</dbReference>
<dbReference type="GO" id="GO:0019825">
    <property type="term" value="F:oxygen binding"/>
    <property type="evidence" value="ECO:0007669"/>
    <property type="project" value="InterPro"/>
</dbReference>
<dbReference type="PANTHER" id="PTHR46458:SF1">
    <property type="entry name" value="GEO09476P1"/>
    <property type="match status" value="1"/>
</dbReference>
<dbReference type="PROSITE" id="PS01033">
    <property type="entry name" value="GLOBIN"/>
    <property type="match status" value="1"/>
</dbReference>
<protein>
    <submittedName>
        <fullName evidence="8">Involved in oxygen transport in the brain. Hexacoordinate globin</fullName>
    </submittedName>
</protein>
<keyword evidence="3 6" id="KW-0561">Oxygen transport</keyword>
<dbReference type="GO" id="GO:0005344">
    <property type="term" value="F:oxygen carrier activity"/>
    <property type="evidence" value="ECO:0007669"/>
    <property type="project" value="UniProtKB-KW"/>
</dbReference>
<dbReference type="EMBL" id="CAICTM010003156">
    <property type="protein sequence ID" value="CAB9530982.1"/>
    <property type="molecule type" value="Genomic_DNA"/>
</dbReference>
<dbReference type="Pfam" id="PF00042">
    <property type="entry name" value="Globin"/>
    <property type="match status" value="1"/>
</dbReference>
<dbReference type="PANTHER" id="PTHR46458">
    <property type="entry name" value="BLR2807 PROTEIN"/>
    <property type="match status" value="1"/>
</dbReference>
<keyword evidence="9" id="KW-1185">Reference proteome</keyword>
<evidence type="ECO:0000313" key="9">
    <source>
        <dbReference type="Proteomes" id="UP001153069"/>
    </source>
</evidence>
<dbReference type="InterPro" id="IPR050532">
    <property type="entry name" value="Globin-like_OT"/>
</dbReference>
<dbReference type="InterPro" id="IPR000971">
    <property type="entry name" value="Globin"/>
</dbReference>
<keyword evidence="1 6" id="KW-0813">Transport</keyword>
<keyword evidence="4" id="KW-0479">Metal-binding</keyword>
<gene>
    <name evidence="8" type="ORF">SEMRO_3158_G344610.1</name>
</gene>
<accession>A0A9N8HZ21</accession>
<feature type="domain" description="Globin" evidence="7">
    <location>
        <begin position="16"/>
        <end position="174"/>
    </location>
</feature>
<organism evidence="8 9">
    <name type="scientific">Seminavis robusta</name>
    <dbReference type="NCBI Taxonomy" id="568900"/>
    <lineage>
        <taxon>Eukaryota</taxon>
        <taxon>Sar</taxon>
        <taxon>Stramenopiles</taxon>
        <taxon>Ochrophyta</taxon>
        <taxon>Bacillariophyta</taxon>
        <taxon>Bacillariophyceae</taxon>
        <taxon>Bacillariophycidae</taxon>
        <taxon>Naviculales</taxon>
        <taxon>Naviculaceae</taxon>
        <taxon>Seminavis</taxon>
    </lineage>
</organism>
<dbReference type="Proteomes" id="UP001153069">
    <property type="component" value="Unassembled WGS sequence"/>
</dbReference>
<comment type="similarity">
    <text evidence="6">Belongs to the globin family.</text>
</comment>
<dbReference type="InterPro" id="IPR012292">
    <property type="entry name" value="Globin/Proto"/>
</dbReference>
<evidence type="ECO:0000259" key="7">
    <source>
        <dbReference type="PROSITE" id="PS01033"/>
    </source>
</evidence>